<dbReference type="Gene3D" id="3.30.450.40">
    <property type="match status" value="1"/>
</dbReference>
<dbReference type="InterPro" id="IPR003593">
    <property type="entry name" value="AAA+_ATPase"/>
</dbReference>
<dbReference type="PANTHER" id="PTHR32071">
    <property type="entry name" value="TRANSCRIPTIONAL REGULATORY PROTEIN"/>
    <property type="match status" value="1"/>
</dbReference>
<evidence type="ECO:0000256" key="1">
    <source>
        <dbReference type="ARBA" id="ARBA00022741"/>
    </source>
</evidence>
<dbReference type="Proteomes" id="UP000886124">
    <property type="component" value="Unassembled WGS sequence"/>
</dbReference>
<feature type="non-terminal residue" evidence="6">
    <location>
        <position position="349"/>
    </location>
</feature>
<dbReference type="SUPFAM" id="SSF52540">
    <property type="entry name" value="P-loop containing nucleoside triphosphate hydrolases"/>
    <property type="match status" value="1"/>
</dbReference>
<feature type="domain" description="Sigma-54 factor interaction" evidence="5">
    <location>
        <begin position="189"/>
        <end position="349"/>
    </location>
</feature>
<dbReference type="GO" id="GO:0006355">
    <property type="term" value="P:regulation of DNA-templated transcription"/>
    <property type="evidence" value="ECO:0007669"/>
    <property type="project" value="InterPro"/>
</dbReference>
<sequence length="349" mass="38903">MSVKNPYQTLLQISREIYSVHDIETLLNRIMDAAMQALSAERGFILLKSGEQDDTFTVVSARNISSETIDTIRDYSSSVVNQVLESGKALISVDAQADERFAGSESIVVQQIKSVICTPVIQDGRVQAAIYMDSRAAVRQFDQESLEFLQAFASQAAIALRNARLFERLQSENQKLKRQISLSAAFPDIIGKSEPMVKVLEMIRDVADATASVLIEGESGTGKELVARALHYHSSRKDKAFIPIFCGSLSENLLESELFGHKRGAFTGATENKRGLFEEADGGTLFLDEIADVSPAIQTKLLRVLQEGEFKRVGENQIRRANVRIISATNKDLWQEVQEGNFREDLYYR</sequence>
<dbReference type="InterPro" id="IPR029016">
    <property type="entry name" value="GAF-like_dom_sf"/>
</dbReference>
<dbReference type="FunFam" id="3.40.50.300:FF:000006">
    <property type="entry name" value="DNA-binding transcriptional regulator NtrC"/>
    <property type="match status" value="1"/>
</dbReference>
<evidence type="ECO:0000256" key="4">
    <source>
        <dbReference type="ARBA" id="ARBA00023163"/>
    </source>
</evidence>
<organism evidence="6">
    <name type="scientific">Caldithrix abyssi</name>
    <dbReference type="NCBI Taxonomy" id="187145"/>
    <lineage>
        <taxon>Bacteria</taxon>
        <taxon>Pseudomonadati</taxon>
        <taxon>Calditrichota</taxon>
        <taxon>Calditrichia</taxon>
        <taxon>Calditrichales</taxon>
        <taxon>Calditrichaceae</taxon>
        <taxon>Caldithrix</taxon>
    </lineage>
</organism>
<dbReference type="Pfam" id="PF01590">
    <property type="entry name" value="GAF"/>
    <property type="match status" value="1"/>
</dbReference>
<dbReference type="InterPro" id="IPR025943">
    <property type="entry name" value="Sigma_54_int_dom_ATP-bd_2"/>
</dbReference>
<dbReference type="InterPro" id="IPR002078">
    <property type="entry name" value="Sigma_54_int"/>
</dbReference>
<keyword evidence="3" id="KW-0805">Transcription regulation</keyword>
<dbReference type="SUPFAM" id="SSF55781">
    <property type="entry name" value="GAF domain-like"/>
    <property type="match status" value="1"/>
</dbReference>
<evidence type="ECO:0000259" key="5">
    <source>
        <dbReference type="PROSITE" id="PS50045"/>
    </source>
</evidence>
<dbReference type="PROSITE" id="PS00676">
    <property type="entry name" value="SIGMA54_INTERACT_2"/>
    <property type="match status" value="1"/>
</dbReference>
<dbReference type="AlphaFoldDB" id="A0A7V5UG11"/>
<name>A0A7V5UG11_CALAY</name>
<dbReference type="EMBL" id="DROD01000752">
    <property type="protein sequence ID" value="HHJ53893.1"/>
    <property type="molecule type" value="Genomic_DNA"/>
</dbReference>
<dbReference type="SMART" id="SM00382">
    <property type="entry name" value="AAA"/>
    <property type="match status" value="1"/>
</dbReference>
<protein>
    <submittedName>
        <fullName evidence="6">GAF domain-containing protein</fullName>
    </submittedName>
</protein>
<comment type="caution">
    <text evidence="6">The sequence shown here is derived from an EMBL/GenBank/DDBJ whole genome shotgun (WGS) entry which is preliminary data.</text>
</comment>
<dbReference type="Gene3D" id="3.40.50.300">
    <property type="entry name" value="P-loop containing nucleotide triphosphate hydrolases"/>
    <property type="match status" value="1"/>
</dbReference>
<dbReference type="SMART" id="SM00065">
    <property type="entry name" value="GAF"/>
    <property type="match status" value="1"/>
</dbReference>
<evidence type="ECO:0000256" key="2">
    <source>
        <dbReference type="ARBA" id="ARBA00022840"/>
    </source>
</evidence>
<dbReference type="InterPro" id="IPR003018">
    <property type="entry name" value="GAF"/>
</dbReference>
<dbReference type="GO" id="GO:0005524">
    <property type="term" value="F:ATP binding"/>
    <property type="evidence" value="ECO:0007669"/>
    <property type="project" value="UniProtKB-KW"/>
</dbReference>
<dbReference type="PROSITE" id="PS50045">
    <property type="entry name" value="SIGMA54_INTERACT_4"/>
    <property type="match status" value="1"/>
</dbReference>
<dbReference type="CDD" id="cd00009">
    <property type="entry name" value="AAA"/>
    <property type="match status" value="1"/>
</dbReference>
<dbReference type="PROSITE" id="PS00675">
    <property type="entry name" value="SIGMA54_INTERACT_1"/>
    <property type="match status" value="1"/>
</dbReference>
<gene>
    <name evidence="6" type="ORF">ENJ89_11910</name>
</gene>
<dbReference type="InterPro" id="IPR027417">
    <property type="entry name" value="P-loop_NTPase"/>
</dbReference>
<keyword evidence="4" id="KW-0804">Transcription</keyword>
<dbReference type="GO" id="GO:0003677">
    <property type="term" value="F:DNA binding"/>
    <property type="evidence" value="ECO:0007669"/>
    <property type="project" value="UniProtKB-KW"/>
</dbReference>
<dbReference type="Pfam" id="PF00158">
    <property type="entry name" value="Sigma54_activat"/>
    <property type="match status" value="1"/>
</dbReference>
<keyword evidence="2" id="KW-0067">ATP-binding</keyword>
<proteinExistence type="predicted"/>
<evidence type="ECO:0000256" key="3">
    <source>
        <dbReference type="ARBA" id="ARBA00023015"/>
    </source>
</evidence>
<keyword evidence="1" id="KW-0547">Nucleotide-binding</keyword>
<evidence type="ECO:0000313" key="6">
    <source>
        <dbReference type="EMBL" id="HHJ53893.1"/>
    </source>
</evidence>
<accession>A0A7V5UG11</accession>
<dbReference type="InterPro" id="IPR025662">
    <property type="entry name" value="Sigma_54_int_dom_ATP-bd_1"/>
</dbReference>
<reference evidence="6" key="1">
    <citation type="journal article" date="2020" name="mSystems">
        <title>Genome- and Community-Level Interaction Insights into Carbon Utilization and Element Cycling Functions of Hydrothermarchaeota in Hydrothermal Sediment.</title>
        <authorList>
            <person name="Zhou Z."/>
            <person name="Liu Y."/>
            <person name="Xu W."/>
            <person name="Pan J."/>
            <person name="Luo Z.H."/>
            <person name="Li M."/>
        </authorList>
    </citation>
    <scope>NUCLEOTIDE SEQUENCE [LARGE SCALE GENOMIC DNA]</scope>
    <source>
        <strain evidence="6">HyVt-527</strain>
    </source>
</reference>